<keyword evidence="1" id="KW-0472">Membrane</keyword>
<evidence type="ECO:0000256" key="1">
    <source>
        <dbReference type="SAM" id="Phobius"/>
    </source>
</evidence>
<keyword evidence="3" id="KW-1185">Reference proteome</keyword>
<name>A0A8R7QUV3_TRIUA</name>
<sequence length="50" mass="5759">GWRGILAAVDGFLVAWLLVALDPVQQRAMLKKELAHIIYIHMLSCLNKWR</sequence>
<organism evidence="2 3">
    <name type="scientific">Triticum urartu</name>
    <name type="common">Red wild einkorn</name>
    <name type="synonym">Crithodium urartu</name>
    <dbReference type="NCBI Taxonomy" id="4572"/>
    <lineage>
        <taxon>Eukaryota</taxon>
        <taxon>Viridiplantae</taxon>
        <taxon>Streptophyta</taxon>
        <taxon>Embryophyta</taxon>
        <taxon>Tracheophyta</taxon>
        <taxon>Spermatophyta</taxon>
        <taxon>Magnoliopsida</taxon>
        <taxon>Liliopsida</taxon>
        <taxon>Poales</taxon>
        <taxon>Poaceae</taxon>
        <taxon>BOP clade</taxon>
        <taxon>Pooideae</taxon>
        <taxon>Triticodae</taxon>
        <taxon>Triticeae</taxon>
        <taxon>Triticinae</taxon>
        <taxon>Triticum</taxon>
    </lineage>
</organism>
<dbReference type="AlphaFoldDB" id="A0A8R7QUV3"/>
<protein>
    <submittedName>
        <fullName evidence="2">Uncharacterized protein</fullName>
    </submittedName>
</protein>
<keyword evidence="1" id="KW-0812">Transmembrane</keyword>
<evidence type="ECO:0000313" key="2">
    <source>
        <dbReference type="EnsemblPlants" id="TuG1812G0600003406.01.T01"/>
    </source>
</evidence>
<reference evidence="2" key="3">
    <citation type="submission" date="2022-06" db="UniProtKB">
        <authorList>
            <consortium name="EnsemblPlants"/>
        </authorList>
    </citation>
    <scope>IDENTIFICATION</scope>
</reference>
<reference evidence="3" key="1">
    <citation type="journal article" date="2013" name="Nature">
        <title>Draft genome of the wheat A-genome progenitor Triticum urartu.</title>
        <authorList>
            <person name="Ling H.Q."/>
            <person name="Zhao S."/>
            <person name="Liu D."/>
            <person name="Wang J."/>
            <person name="Sun H."/>
            <person name="Zhang C."/>
            <person name="Fan H."/>
            <person name="Li D."/>
            <person name="Dong L."/>
            <person name="Tao Y."/>
            <person name="Gao C."/>
            <person name="Wu H."/>
            <person name="Li Y."/>
            <person name="Cui Y."/>
            <person name="Guo X."/>
            <person name="Zheng S."/>
            <person name="Wang B."/>
            <person name="Yu K."/>
            <person name="Liang Q."/>
            <person name="Yang W."/>
            <person name="Lou X."/>
            <person name="Chen J."/>
            <person name="Feng M."/>
            <person name="Jian J."/>
            <person name="Zhang X."/>
            <person name="Luo G."/>
            <person name="Jiang Y."/>
            <person name="Liu J."/>
            <person name="Wang Z."/>
            <person name="Sha Y."/>
            <person name="Zhang B."/>
            <person name="Wu H."/>
            <person name="Tang D."/>
            <person name="Shen Q."/>
            <person name="Xue P."/>
            <person name="Zou S."/>
            <person name="Wang X."/>
            <person name="Liu X."/>
            <person name="Wang F."/>
            <person name="Yang Y."/>
            <person name="An X."/>
            <person name="Dong Z."/>
            <person name="Zhang K."/>
            <person name="Zhang X."/>
            <person name="Luo M.C."/>
            <person name="Dvorak J."/>
            <person name="Tong Y."/>
            <person name="Wang J."/>
            <person name="Yang H."/>
            <person name="Li Z."/>
            <person name="Wang D."/>
            <person name="Zhang A."/>
            <person name="Wang J."/>
        </authorList>
    </citation>
    <scope>NUCLEOTIDE SEQUENCE</scope>
    <source>
        <strain evidence="3">cv. G1812</strain>
    </source>
</reference>
<accession>A0A8R7QUV3</accession>
<dbReference type="EnsemblPlants" id="TuG1812G0600003406.01.T01">
    <property type="protein sequence ID" value="TuG1812G0600003406.01.T01"/>
    <property type="gene ID" value="TuG1812G0600003406.01"/>
</dbReference>
<feature type="transmembrane region" description="Helical" evidence="1">
    <location>
        <begin position="6"/>
        <end position="24"/>
    </location>
</feature>
<dbReference type="Proteomes" id="UP000015106">
    <property type="component" value="Chromosome 6"/>
</dbReference>
<reference evidence="2" key="2">
    <citation type="submission" date="2018-03" db="EMBL/GenBank/DDBJ databases">
        <title>The Triticum urartu genome reveals the dynamic nature of wheat genome evolution.</title>
        <authorList>
            <person name="Ling H."/>
            <person name="Ma B."/>
            <person name="Shi X."/>
            <person name="Liu H."/>
            <person name="Dong L."/>
            <person name="Sun H."/>
            <person name="Cao Y."/>
            <person name="Gao Q."/>
            <person name="Zheng S."/>
            <person name="Li Y."/>
            <person name="Yu Y."/>
            <person name="Du H."/>
            <person name="Qi M."/>
            <person name="Li Y."/>
            <person name="Yu H."/>
            <person name="Cui Y."/>
            <person name="Wang N."/>
            <person name="Chen C."/>
            <person name="Wu H."/>
            <person name="Zhao Y."/>
            <person name="Zhang J."/>
            <person name="Li Y."/>
            <person name="Zhou W."/>
            <person name="Zhang B."/>
            <person name="Hu W."/>
            <person name="Eijk M."/>
            <person name="Tang J."/>
            <person name="Witsenboer H."/>
            <person name="Zhao S."/>
            <person name="Li Z."/>
            <person name="Zhang A."/>
            <person name="Wang D."/>
            <person name="Liang C."/>
        </authorList>
    </citation>
    <scope>NUCLEOTIDE SEQUENCE [LARGE SCALE GENOMIC DNA]</scope>
    <source>
        <strain evidence="2">cv. G1812</strain>
    </source>
</reference>
<dbReference type="Gramene" id="TuG1812G0600003406.01.T01">
    <property type="protein sequence ID" value="TuG1812G0600003406.01.T01"/>
    <property type="gene ID" value="TuG1812G0600003406.01"/>
</dbReference>
<proteinExistence type="predicted"/>
<keyword evidence="1" id="KW-1133">Transmembrane helix</keyword>
<evidence type="ECO:0000313" key="3">
    <source>
        <dbReference type="Proteomes" id="UP000015106"/>
    </source>
</evidence>